<dbReference type="PANTHER" id="PTHR33420">
    <property type="entry name" value="FIMBRIAL SUBUNIT ELFA-RELATED"/>
    <property type="match status" value="1"/>
</dbReference>
<dbReference type="Pfam" id="PF00419">
    <property type="entry name" value="Fimbrial"/>
    <property type="match status" value="1"/>
</dbReference>
<evidence type="ECO:0000256" key="4">
    <source>
        <dbReference type="ARBA" id="ARBA00023263"/>
    </source>
</evidence>
<dbReference type="InterPro" id="IPR000259">
    <property type="entry name" value="Adhesion_dom_fimbrial"/>
</dbReference>
<feature type="signal peptide" evidence="5">
    <location>
        <begin position="1"/>
        <end position="28"/>
    </location>
</feature>
<name>A0A2I5HJW5_SALDZ</name>
<evidence type="ECO:0000259" key="6">
    <source>
        <dbReference type="Pfam" id="PF00419"/>
    </source>
</evidence>
<keyword evidence="4" id="KW-0281">Fimbrium</keyword>
<dbReference type="RefSeq" id="WP_053529198.1">
    <property type="nucleotide sequence ID" value="NZ_CP011288.1"/>
</dbReference>
<evidence type="ECO:0000256" key="5">
    <source>
        <dbReference type="SAM" id="SignalP"/>
    </source>
</evidence>
<dbReference type="PANTHER" id="PTHR33420:SF12">
    <property type="entry name" value="FIMBRIN-LIKE PROTEIN FIMI-RELATED"/>
    <property type="match status" value="1"/>
</dbReference>
<organism evidence="7 9">
    <name type="scientific">Salmonella diarizonae</name>
    <dbReference type="NCBI Taxonomy" id="59204"/>
    <lineage>
        <taxon>Bacteria</taxon>
        <taxon>Pseudomonadati</taxon>
        <taxon>Pseudomonadota</taxon>
        <taxon>Gammaproteobacteria</taxon>
        <taxon>Enterobacterales</taxon>
        <taxon>Enterobacteriaceae</taxon>
        <taxon>Salmonella</taxon>
    </lineage>
</organism>
<accession>A0A2I5HJW5</accession>
<dbReference type="GO" id="GO:0009289">
    <property type="term" value="C:pilus"/>
    <property type="evidence" value="ECO:0007669"/>
    <property type="project" value="UniProtKB-SubCell"/>
</dbReference>
<dbReference type="GO" id="GO:0043709">
    <property type="term" value="P:cell adhesion involved in single-species biofilm formation"/>
    <property type="evidence" value="ECO:0007669"/>
    <property type="project" value="TreeGrafter"/>
</dbReference>
<reference evidence="8" key="2">
    <citation type="journal article" date="2018" name="Genome Biol.">
        <title>SKESA: strategic k-mer extension for scrupulous assemblies.</title>
        <authorList>
            <person name="Souvorov A."/>
            <person name="Agarwala R."/>
            <person name="Lipman D.J."/>
        </authorList>
    </citation>
    <scope>NUCLEOTIDE SEQUENCE</scope>
    <source>
        <strain evidence="8">11-1391</strain>
    </source>
</reference>
<gene>
    <name evidence="7" type="ORF">CNQ75_15915</name>
    <name evidence="8" type="ORF">G0D47_02885</name>
</gene>
<dbReference type="Gene3D" id="2.60.40.1090">
    <property type="entry name" value="Fimbrial-type adhesion domain"/>
    <property type="match status" value="1"/>
</dbReference>
<dbReference type="InterPro" id="IPR008966">
    <property type="entry name" value="Adhesion_dom_sf"/>
</dbReference>
<dbReference type="STRING" id="59204.UQ49_05940"/>
<feature type="domain" description="Fimbrial-type adhesion" evidence="6">
    <location>
        <begin position="204"/>
        <end position="353"/>
    </location>
</feature>
<dbReference type="EMBL" id="CP023345">
    <property type="protein sequence ID" value="ATW55874.1"/>
    <property type="molecule type" value="Genomic_DNA"/>
</dbReference>
<evidence type="ECO:0000256" key="1">
    <source>
        <dbReference type="ARBA" id="ARBA00004561"/>
    </source>
</evidence>
<dbReference type="EMBL" id="DAAMII010000002">
    <property type="protein sequence ID" value="HAC6763654.1"/>
    <property type="molecule type" value="Genomic_DNA"/>
</dbReference>
<evidence type="ECO:0000313" key="8">
    <source>
        <dbReference type="EMBL" id="HAC6763654.1"/>
    </source>
</evidence>
<evidence type="ECO:0000256" key="2">
    <source>
        <dbReference type="ARBA" id="ARBA00006671"/>
    </source>
</evidence>
<dbReference type="AlphaFoldDB" id="A0A2I5HJW5"/>
<dbReference type="InterPro" id="IPR050263">
    <property type="entry name" value="Bact_Fimbrial_Adh_Pro"/>
</dbReference>
<sequence>MNNGRIACKLSRPVIGVFLFSFSIHAFGATECFFNGAKTDTLTFASQSVDITSPVSDTKILKDNIKGSVIVTTSCNAGKGGQDLNSKQSGVAVTSTTINGVKVALFPTNVTGIVYGIKFVSNSEPPTGYIAMSTDYTTVFSVDDDHDKEYWKGKSGHFELTLFQTRDYVPGQGHTITPNANMVGDFRIGSQTDAQDIQINNNSFTLNIPQPTCDAATLENSDNASGTQVNLGDYYTSELIGNKHPKKIPFTIKLTGCGGVNHLITKLTSQYVSPYSNSMLADINNAQRGVGVQIYSTNDVALIPNDANSYYSVQDSSTPDTREANFYAVLSDDGKGVITTGTFKAMGTFTFTYN</sequence>
<comment type="subcellular location">
    <subcellularLocation>
        <location evidence="1">Fimbrium</location>
    </subcellularLocation>
</comment>
<proteinExistence type="inferred from homology"/>
<feature type="chain" id="PRO_5033308883" description="Fimbrial-type adhesion domain-containing protein" evidence="5">
    <location>
        <begin position="29"/>
        <end position="354"/>
    </location>
</feature>
<reference evidence="7 9" key="1">
    <citation type="submission" date="2017-09" db="EMBL/GenBank/DDBJ databases">
        <title>Complete genome of Salmonella enterica subsp. diarizonae isolated from stool of a patient with bacterial enteropathy.</title>
        <authorList>
            <person name="Zhou J."/>
            <person name="Chen Q."/>
            <person name="Guo L."/>
            <person name="Fan J."/>
        </authorList>
    </citation>
    <scope>NUCLEOTIDE SEQUENCE [LARGE SCALE GENOMIC DNA]</scope>
    <source>
        <strain evidence="7 9">HZS154</strain>
    </source>
</reference>
<dbReference type="InterPro" id="IPR036937">
    <property type="entry name" value="Adhesion_dom_fimbrial_sf"/>
</dbReference>
<protein>
    <recommendedName>
        <fullName evidence="6">Fimbrial-type adhesion domain-containing protein</fullName>
    </recommendedName>
</protein>
<evidence type="ECO:0000256" key="3">
    <source>
        <dbReference type="ARBA" id="ARBA00022729"/>
    </source>
</evidence>
<evidence type="ECO:0000313" key="7">
    <source>
        <dbReference type="EMBL" id="ATW55874.1"/>
    </source>
</evidence>
<dbReference type="SUPFAM" id="SSF49401">
    <property type="entry name" value="Bacterial adhesins"/>
    <property type="match status" value="1"/>
</dbReference>
<evidence type="ECO:0000313" key="9">
    <source>
        <dbReference type="Proteomes" id="UP000230639"/>
    </source>
</evidence>
<reference evidence="8" key="3">
    <citation type="submission" date="2018-07" db="EMBL/GenBank/DDBJ databases">
        <authorList>
            <consortium name="NCBI Pathogen Detection Project"/>
        </authorList>
    </citation>
    <scope>NUCLEOTIDE SEQUENCE</scope>
    <source>
        <strain evidence="8">11-1391</strain>
    </source>
</reference>
<keyword evidence="3 5" id="KW-0732">Signal</keyword>
<dbReference type="Proteomes" id="UP000230639">
    <property type="component" value="Chromosome"/>
</dbReference>
<comment type="similarity">
    <text evidence="2">Belongs to the fimbrial protein family.</text>
</comment>